<reference evidence="1" key="1">
    <citation type="journal article" date="2019" name="bioRxiv">
        <title>The Genome of the Zebra Mussel, Dreissena polymorpha: A Resource for Invasive Species Research.</title>
        <authorList>
            <person name="McCartney M.A."/>
            <person name="Auch B."/>
            <person name="Kono T."/>
            <person name="Mallez S."/>
            <person name="Zhang Y."/>
            <person name="Obille A."/>
            <person name="Becker A."/>
            <person name="Abrahante J.E."/>
            <person name="Garbe J."/>
            <person name="Badalamenti J.P."/>
            <person name="Herman A."/>
            <person name="Mangelson H."/>
            <person name="Liachko I."/>
            <person name="Sullivan S."/>
            <person name="Sone E.D."/>
            <person name="Koren S."/>
            <person name="Silverstein K.A.T."/>
            <person name="Beckman K.B."/>
            <person name="Gohl D.M."/>
        </authorList>
    </citation>
    <scope>NUCLEOTIDE SEQUENCE</scope>
    <source>
        <strain evidence="1">Duluth1</strain>
        <tissue evidence="1">Whole animal</tissue>
    </source>
</reference>
<keyword evidence="2" id="KW-1185">Reference proteome</keyword>
<accession>A0A9D4I492</accession>
<sequence>MFLREYEFSCGAHLFPPSAALSEMKKTVVTRPFVQCATPVELCYYGAELGVKDLCAHCETLGPRQMRS</sequence>
<protein>
    <submittedName>
        <fullName evidence="1">Uncharacterized protein</fullName>
    </submittedName>
</protein>
<dbReference type="Proteomes" id="UP000828390">
    <property type="component" value="Unassembled WGS sequence"/>
</dbReference>
<reference evidence="1" key="2">
    <citation type="submission" date="2020-11" db="EMBL/GenBank/DDBJ databases">
        <authorList>
            <person name="McCartney M.A."/>
            <person name="Auch B."/>
            <person name="Kono T."/>
            <person name="Mallez S."/>
            <person name="Becker A."/>
            <person name="Gohl D.M."/>
            <person name="Silverstein K.A.T."/>
            <person name="Koren S."/>
            <person name="Bechman K.B."/>
            <person name="Herman A."/>
            <person name="Abrahante J.E."/>
            <person name="Garbe J."/>
        </authorList>
    </citation>
    <scope>NUCLEOTIDE SEQUENCE</scope>
    <source>
        <strain evidence="1">Duluth1</strain>
        <tissue evidence="1">Whole animal</tissue>
    </source>
</reference>
<evidence type="ECO:0000313" key="2">
    <source>
        <dbReference type="Proteomes" id="UP000828390"/>
    </source>
</evidence>
<dbReference type="EMBL" id="JAIWYP010000011">
    <property type="protein sequence ID" value="KAH3742031.1"/>
    <property type="molecule type" value="Genomic_DNA"/>
</dbReference>
<name>A0A9D4I492_DREPO</name>
<comment type="caution">
    <text evidence="1">The sequence shown here is derived from an EMBL/GenBank/DDBJ whole genome shotgun (WGS) entry which is preliminary data.</text>
</comment>
<organism evidence="1 2">
    <name type="scientific">Dreissena polymorpha</name>
    <name type="common">Zebra mussel</name>
    <name type="synonym">Mytilus polymorpha</name>
    <dbReference type="NCBI Taxonomy" id="45954"/>
    <lineage>
        <taxon>Eukaryota</taxon>
        <taxon>Metazoa</taxon>
        <taxon>Spiralia</taxon>
        <taxon>Lophotrochozoa</taxon>
        <taxon>Mollusca</taxon>
        <taxon>Bivalvia</taxon>
        <taxon>Autobranchia</taxon>
        <taxon>Heteroconchia</taxon>
        <taxon>Euheterodonta</taxon>
        <taxon>Imparidentia</taxon>
        <taxon>Neoheterodontei</taxon>
        <taxon>Myida</taxon>
        <taxon>Dreissenoidea</taxon>
        <taxon>Dreissenidae</taxon>
        <taxon>Dreissena</taxon>
    </lineage>
</organism>
<proteinExistence type="predicted"/>
<dbReference type="AlphaFoldDB" id="A0A9D4I492"/>
<gene>
    <name evidence="1" type="ORF">DPMN_048761</name>
</gene>
<evidence type="ECO:0000313" key="1">
    <source>
        <dbReference type="EMBL" id="KAH3742031.1"/>
    </source>
</evidence>